<dbReference type="GO" id="GO:0019430">
    <property type="term" value="P:removal of superoxide radicals"/>
    <property type="evidence" value="ECO:0007669"/>
    <property type="project" value="InterPro"/>
</dbReference>
<keyword evidence="13" id="KW-1015">Disulfide bond</keyword>
<keyword evidence="20" id="KW-1185">Reference proteome</keyword>
<dbReference type="InterPro" id="IPR036249">
    <property type="entry name" value="Thioredoxin-like_sf"/>
</dbReference>
<dbReference type="SUPFAM" id="SSF51905">
    <property type="entry name" value="FAD/NAD(P)-binding domain"/>
    <property type="match status" value="1"/>
</dbReference>
<dbReference type="GO" id="GO:0042393">
    <property type="term" value="F:histone binding"/>
    <property type="evidence" value="ECO:0007669"/>
    <property type="project" value="TreeGrafter"/>
</dbReference>
<dbReference type="Pfam" id="PF00085">
    <property type="entry name" value="Thioredoxin"/>
    <property type="match status" value="1"/>
</dbReference>
<feature type="domain" description="Thioredoxin" evidence="18">
    <location>
        <begin position="387"/>
        <end position="525"/>
    </location>
</feature>
<dbReference type="EC" id="1.8.1.9" evidence="4"/>
<dbReference type="GO" id="GO:0010032">
    <property type="term" value="P:meiotic chromosome condensation"/>
    <property type="evidence" value="ECO:0007669"/>
    <property type="project" value="TreeGrafter"/>
</dbReference>
<dbReference type="GO" id="GO:0000779">
    <property type="term" value="C:condensed chromosome, centromeric region"/>
    <property type="evidence" value="ECO:0007669"/>
    <property type="project" value="TreeGrafter"/>
</dbReference>
<dbReference type="NCBIfam" id="TIGR01292">
    <property type="entry name" value="TRX_reduct"/>
    <property type="match status" value="1"/>
</dbReference>
<keyword evidence="16" id="KW-0131">Cell cycle</keyword>
<evidence type="ECO:0000256" key="14">
    <source>
        <dbReference type="ARBA" id="ARBA00023242"/>
    </source>
</evidence>
<evidence type="ECO:0000256" key="1">
    <source>
        <dbReference type="ARBA" id="ARBA00001974"/>
    </source>
</evidence>
<dbReference type="InterPro" id="IPR005982">
    <property type="entry name" value="Thioredox_Rdtase"/>
</dbReference>
<feature type="region of interest" description="Disordered" evidence="17">
    <location>
        <begin position="762"/>
        <end position="815"/>
    </location>
</feature>
<evidence type="ECO:0000256" key="7">
    <source>
        <dbReference type="ARBA" id="ARBA00022776"/>
    </source>
</evidence>
<evidence type="ECO:0000313" key="19">
    <source>
        <dbReference type="EMBL" id="KAF3326175.1"/>
    </source>
</evidence>
<dbReference type="Gene3D" id="3.40.30.10">
    <property type="entry name" value="Glutaredoxin"/>
    <property type="match status" value="1"/>
</dbReference>
<comment type="cofactor">
    <cofactor evidence="1">
        <name>FAD</name>
        <dbReference type="ChEBI" id="CHEBI:57692"/>
    </cofactor>
</comment>
<name>A0A833VH91_9POAL</name>
<evidence type="ECO:0000259" key="18">
    <source>
        <dbReference type="PROSITE" id="PS51352"/>
    </source>
</evidence>
<dbReference type="InterPro" id="IPR016024">
    <property type="entry name" value="ARM-type_fold"/>
</dbReference>
<keyword evidence="12" id="KW-0226">DNA condensation</keyword>
<protein>
    <recommendedName>
        <fullName evidence="4">thioredoxin-disulfide reductase (NADPH)</fullName>
        <ecNumber evidence="4">1.8.1.9</ecNumber>
    </recommendedName>
</protein>
<dbReference type="FunFam" id="3.50.50.60:FF:000064">
    <property type="entry name" value="Thioredoxin reductase"/>
    <property type="match status" value="1"/>
</dbReference>
<feature type="compositionally biased region" description="Polar residues" evidence="17">
    <location>
        <begin position="793"/>
        <end position="806"/>
    </location>
</feature>
<comment type="caution">
    <text evidence="19">The sequence shown here is derived from an EMBL/GenBank/DDBJ whole genome shotgun (WGS) entry which is preliminary data.</text>
</comment>
<keyword evidence="11" id="KW-0560">Oxidoreductase</keyword>
<dbReference type="GO" id="GO:0007076">
    <property type="term" value="P:mitotic chromosome condensation"/>
    <property type="evidence" value="ECO:0007669"/>
    <property type="project" value="InterPro"/>
</dbReference>
<dbReference type="PANTHER" id="PTHR14222:SF2">
    <property type="entry name" value="CONDENSIN COMPLEX SUBUNIT 1"/>
    <property type="match status" value="1"/>
</dbReference>
<dbReference type="Pfam" id="PF12717">
    <property type="entry name" value="Cnd1"/>
    <property type="match status" value="1"/>
</dbReference>
<dbReference type="InterPro" id="IPR032682">
    <property type="entry name" value="Cnd1_C"/>
</dbReference>
<dbReference type="Gene3D" id="1.25.10.10">
    <property type="entry name" value="Leucine-rich Repeat Variant"/>
    <property type="match status" value="2"/>
</dbReference>
<evidence type="ECO:0000256" key="12">
    <source>
        <dbReference type="ARBA" id="ARBA00023067"/>
    </source>
</evidence>
<accession>A0A833VH91</accession>
<sequence length="1512" mass="167209">MEVLRIGMAAPPSAAAARRRLSFFHRRSNSRAGTEKFFSVRLPSMCGRTRTRAAATEDSVASSSSAVGYTGVENLVIIGSGPAGYTAAIYAARANLKPLVFEGYQMGGVPGGQLMTTTEVENFPGFPDGITGPDLMDRMRKQAERWGAELFQEDVEFVDVKNRPFTIRSSDREVRCNSVIVATGATAKRLGLPREDEFWSRGISACAICDGASPLFKGQVLAVAGGGDTATEEAIYLTKYARHVHLLVRRDQLRASRAMQDRVMNNPTITVHFNTETVDVVGNTKGQMSGVLLRRTDTGEESVLDVKGLFYGIGHTPNSQLLHGQVELDPAGYIKVKESSAKTSVEGVFAAGDVQDHEWRQAVTAAGSGCIAALSVERYLVSNNLLIEFHQPVHEETKKEISDRDVHMGFDISHTKHKGQYALRKLYHESPRLVCVLYTSPTCGPCRTLKPILSKVIDEFDENVHFVEIDIEEDPEIAEAAGIMGTPCVQFFKNKEMLRCTFTFYEIQTIIRDDETRKALGRIIGTVGTKLGRTDQTCASILHVIHKFDYVVAPIAEAVASAEQKYNDGSLAVALIREIGRADPKDYARDTAGAENVGRFLVELAGHTPKLVSTNVGVLVPHFGGDSYKIRNALVGVLGKIVAKAFKDVEGDDRSKSFRLRSKNAMLEILLERCRDVSAYTRSRVLQVWAELCEAKAISIGLWNEVASVAAGRLEDKSAFVRKSALGLLITLLQHNPFGPQLRVPAFEATLLTYKEKLHLMEPPPSPPLEGVEDDTNPDVGAPQAPPVGPQQLEESVSDSCQPDQTDTQEEAVPDMGNLEQIRALVASLEAGLQFSRLFTSLMPTLVQLLASPNATDVENTILLLMRCRQFQIDGSDECLKKMLPLIFSQDKSIYEAVETAFVAIYIRKNPIETAKNLLSLTIDCSIGDLAALESLVSSMVLKGEISTGTISALWDFFSFNVSGSGVLQSRGALQILCMAAKSTPSILGSHMSEIIDIGFGRWSKEEPLLARFACLALERLSNEDRKKLIGKNSRVFGSLLNVIVGFWLPDKIWYTAVDKAITTIYAIHPAPEMFASEIVKRSLDAVFVNGVEGGEDSHLESLSSVPVAKLGRFLFILSHVALNQLVYVESCVRKIQKQRGRKEKSGAVSESGEVTEVQNINAELGLNANVDVALDPLAEKAEKEIISSGEVEKCLIGHCAPFLSKLCRNFSLLQKYPDLQSSSMLALCRLMVIDADFCEANLQLLFTVAESSQSEVVRSNCTIAIGDLAVRFPNLLEPWTEFIYARLRDPSVTVRKNAVLVISHLILNDMMKVKGYINEMATRIEDNDERISSLAKLFFHELSKKGNNPIYNLLPDILGRLSNQDLPVDSFYNIMQFLIGFIKKDKQMDALVEKLCNRFSGVNDVKQWEYIAYCLSQLTLTERGFKKLIESFKAYEHALSEDSVLNHFRSIIAKYKKFAKAETKACVEEFEEKIGKIHEERKEQEVTAENAKVHQERIGTLEGFLMKMEKW</sequence>
<evidence type="ECO:0000256" key="8">
    <source>
        <dbReference type="ARBA" id="ARBA00022827"/>
    </source>
</evidence>
<dbReference type="GO" id="GO:0005634">
    <property type="term" value="C:nucleus"/>
    <property type="evidence" value="ECO:0007669"/>
    <property type="project" value="UniProtKB-SubCell"/>
</dbReference>
<keyword evidence="8" id="KW-0274">FAD</keyword>
<dbReference type="InterPro" id="IPR011989">
    <property type="entry name" value="ARM-like"/>
</dbReference>
<evidence type="ECO:0000256" key="15">
    <source>
        <dbReference type="ARBA" id="ARBA00023284"/>
    </source>
</evidence>
<dbReference type="SUPFAM" id="SSF52833">
    <property type="entry name" value="Thioredoxin-like"/>
    <property type="match status" value="1"/>
</dbReference>
<keyword evidence="9" id="KW-0521">NADP</keyword>
<dbReference type="Gene3D" id="3.50.50.60">
    <property type="entry name" value="FAD/NAD(P)-binding domain"/>
    <property type="match status" value="2"/>
</dbReference>
<keyword evidence="15" id="KW-0676">Redox-active center</keyword>
<evidence type="ECO:0000256" key="9">
    <source>
        <dbReference type="ARBA" id="ARBA00022857"/>
    </source>
</evidence>
<reference evidence="19" key="1">
    <citation type="submission" date="2020-01" db="EMBL/GenBank/DDBJ databases">
        <title>Genome sequence of Kobresia littledalei, the first chromosome-level genome in the family Cyperaceae.</title>
        <authorList>
            <person name="Qu G."/>
        </authorList>
    </citation>
    <scope>NUCLEOTIDE SEQUENCE</scope>
    <source>
        <strain evidence="19">C.B.Clarke</strain>
        <tissue evidence="19">Leaf</tissue>
    </source>
</reference>
<keyword evidence="6" id="KW-0285">Flavoprotein</keyword>
<dbReference type="InterPro" id="IPR013766">
    <property type="entry name" value="Thioredoxin_domain"/>
</dbReference>
<dbReference type="InterPro" id="IPR026971">
    <property type="entry name" value="CND1/NCAPD3"/>
</dbReference>
<keyword evidence="10" id="KW-0249">Electron transport</keyword>
<dbReference type="SUPFAM" id="SSF48371">
    <property type="entry name" value="ARM repeat"/>
    <property type="match status" value="1"/>
</dbReference>
<dbReference type="PANTHER" id="PTHR14222">
    <property type="entry name" value="CONDENSIN"/>
    <property type="match status" value="1"/>
</dbReference>
<comment type="subcellular location">
    <subcellularLocation>
        <location evidence="2">Nucleus</location>
    </subcellularLocation>
</comment>
<dbReference type="PRINTS" id="PR00469">
    <property type="entry name" value="PNDRDTASEII"/>
</dbReference>
<evidence type="ECO:0000256" key="13">
    <source>
        <dbReference type="ARBA" id="ARBA00023157"/>
    </source>
</evidence>
<dbReference type="PRINTS" id="PR00368">
    <property type="entry name" value="FADPNR"/>
</dbReference>
<dbReference type="EMBL" id="SWLB01000019">
    <property type="protein sequence ID" value="KAF3326175.1"/>
    <property type="molecule type" value="Genomic_DNA"/>
</dbReference>
<evidence type="ECO:0000313" key="20">
    <source>
        <dbReference type="Proteomes" id="UP000623129"/>
    </source>
</evidence>
<keyword evidence="5" id="KW-0132">Cell division</keyword>
<gene>
    <name evidence="19" type="ORF">FCM35_KLT09255</name>
</gene>
<dbReference type="FunFam" id="1.25.10.10:FF:000403">
    <property type="entry name" value="Condensin complex subunit 1"/>
    <property type="match status" value="1"/>
</dbReference>
<evidence type="ECO:0000256" key="11">
    <source>
        <dbReference type="ARBA" id="ARBA00023002"/>
    </source>
</evidence>
<dbReference type="Proteomes" id="UP000623129">
    <property type="component" value="Unassembled WGS sequence"/>
</dbReference>
<dbReference type="PROSITE" id="PS51352">
    <property type="entry name" value="THIOREDOXIN_2"/>
    <property type="match status" value="1"/>
</dbReference>
<evidence type="ECO:0000256" key="10">
    <source>
        <dbReference type="ARBA" id="ARBA00022982"/>
    </source>
</evidence>
<evidence type="ECO:0000256" key="16">
    <source>
        <dbReference type="ARBA" id="ARBA00023306"/>
    </source>
</evidence>
<dbReference type="GO" id="GO:0000796">
    <property type="term" value="C:condensin complex"/>
    <property type="evidence" value="ECO:0007669"/>
    <property type="project" value="TreeGrafter"/>
</dbReference>
<evidence type="ECO:0000256" key="3">
    <source>
        <dbReference type="ARBA" id="ARBA00009333"/>
    </source>
</evidence>
<keyword evidence="7" id="KW-0498">Mitosis</keyword>
<dbReference type="Pfam" id="PF07992">
    <property type="entry name" value="Pyr_redox_2"/>
    <property type="match status" value="1"/>
</dbReference>
<keyword evidence="14" id="KW-0539">Nucleus</keyword>
<evidence type="ECO:0000256" key="5">
    <source>
        <dbReference type="ARBA" id="ARBA00022618"/>
    </source>
</evidence>
<comment type="similarity">
    <text evidence="3">Belongs to the class-II pyridine nucleotide-disulfide oxidoreductase family.</text>
</comment>
<dbReference type="OrthoDB" id="436262at2759"/>
<proteinExistence type="inferred from homology"/>
<dbReference type="InterPro" id="IPR023753">
    <property type="entry name" value="FAD/NAD-binding_dom"/>
</dbReference>
<evidence type="ECO:0000256" key="6">
    <source>
        <dbReference type="ARBA" id="ARBA00022630"/>
    </source>
</evidence>
<organism evidence="19 20">
    <name type="scientific">Carex littledalei</name>
    <dbReference type="NCBI Taxonomy" id="544730"/>
    <lineage>
        <taxon>Eukaryota</taxon>
        <taxon>Viridiplantae</taxon>
        <taxon>Streptophyta</taxon>
        <taxon>Embryophyta</taxon>
        <taxon>Tracheophyta</taxon>
        <taxon>Spermatophyta</taxon>
        <taxon>Magnoliopsida</taxon>
        <taxon>Liliopsida</taxon>
        <taxon>Poales</taxon>
        <taxon>Cyperaceae</taxon>
        <taxon>Cyperoideae</taxon>
        <taxon>Cariceae</taxon>
        <taxon>Carex</taxon>
        <taxon>Carex subgen. Euthyceras</taxon>
    </lineage>
</organism>
<evidence type="ECO:0000256" key="17">
    <source>
        <dbReference type="SAM" id="MobiDB-lite"/>
    </source>
</evidence>
<dbReference type="GO" id="GO:0004791">
    <property type="term" value="F:thioredoxin-disulfide reductase (NADPH) activity"/>
    <property type="evidence" value="ECO:0007669"/>
    <property type="project" value="UniProtKB-EC"/>
</dbReference>
<keyword evidence="10" id="KW-0813">Transport</keyword>
<dbReference type="GO" id="GO:0051301">
    <property type="term" value="P:cell division"/>
    <property type="evidence" value="ECO:0007669"/>
    <property type="project" value="UniProtKB-KW"/>
</dbReference>
<dbReference type="InterPro" id="IPR036188">
    <property type="entry name" value="FAD/NAD-bd_sf"/>
</dbReference>
<evidence type="ECO:0000256" key="4">
    <source>
        <dbReference type="ARBA" id="ARBA00012610"/>
    </source>
</evidence>
<dbReference type="GO" id="GO:0005737">
    <property type="term" value="C:cytoplasm"/>
    <property type="evidence" value="ECO:0007669"/>
    <property type="project" value="InterPro"/>
</dbReference>
<evidence type="ECO:0000256" key="2">
    <source>
        <dbReference type="ARBA" id="ARBA00004123"/>
    </source>
</evidence>